<sequence>MTQQPKPTHTHRESGGKFVELQQHYGTGPLEGHRLIIYEDIEKGIQSATTQQDWLANWRAIAPDDCMVCMGTGTDHIKGNKDRPCGHCYGLGKLRADGEAATDMWELATVATDIIHSQRAHIAQLSAIVENPAVQALLDQQRQQVITDSVGRQYQEWSDGHGHGPGGQRYTGD</sequence>
<dbReference type="AlphaFoldDB" id="A0A1N6DM59"/>
<evidence type="ECO:0000313" key="1">
    <source>
        <dbReference type="EMBL" id="SIN62141.1"/>
    </source>
</evidence>
<gene>
    <name evidence="1" type="ORF">SAMN05878438_0795</name>
</gene>
<name>A0A1N6DM59_9GAMM</name>
<evidence type="ECO:0000313" key="2">
    <source>
        <dbReference type="Proteomes" id="UP000185024"/>
    </source>
</evidence>
<proteinExistence type="predicted"/>
<organism evidence="1 2">
    <name type="scientific">Vreelandella aquamarina</name>
    <dbReference type="NCBI Taxonomy" id="77097"/>
    <lineage>
        <taxon>Bacteria</taxon>
        <taxon>Pseudomonadati</taxon>
        <taxon>Pseudomonadota</taxon>
        <taxon>Gammaproteobacteria</taxon>
        <taxon>Oceanospirillales</taxon>
        <taxon>Halomonadaceae</taxon>
        <taxon>Vreelandella</taxon>
    </lineage>
</organism>
<protein>
    <submittedName>
        <fullName evidence="1">Uncharacterized protein</fullName>
    </submittedName>
</protein>
<reference evidence="1 2" key="1">
    <citation type="submission" date="2016-11" db="EMBL/GenBank/DDBJ databases">
        <authorList>
            <person name="Jaros S."/>
            <person name="Januszkiewicz K."/>
            <person name="Wedrychowicz H."/>
        </authorList>
    </citation>
    <scope>NUCLEOTIDE SEQUENCE [LARGE SCALE GENOMIC DNA]</scope>
    <source>
        <strain evidence="1 2">ACAM 239</strain>
    </source>
</reference>
<dbReference type="Proteomes" id="UP000185024">
    <property type="component" value="Unassembled WGS sequence"/>
</dbReference>
<accession>A0A1N6DM59</accession>
<dbReference type="GeneID" id="97276264"/>
<dbReference type="RefSeq" id="WP_074210843.1">
    <property type="nucleotide sequence ID" value="NZ_BJOI01000012.1"/>
</dbReference>
<dbReference type="EMBL" id="FSQX01000001">
    <property type="protein sequence ID" value="SIN62141.1"/>
    <property type="molecule type" value="Genomic_DNA"/>
</dbReference>